<keyword evidence="3" id="KW-1185">Reference proteome</keyword>
<accession>A0ABP3VHQ2</accession>
<dbReference type="EMBL" id="BAAAEW010000022">
    <property type="protein sequence ID" value="GAA0755499.1"/>
    <property type="molecule type" value="Genomic_DNA"/>
</dbReference>
<evidence type="ECO:0000259" key="1">
    <source>
        <dbReference type="Pfam" id="PF08909"/>
    </source>
</evidence>
<proteinExistence type="predicted"/>
<dbReference type="InterPro" id="IPR015005">
    <property type="entry name" value="DUF1854"/>
</dbReference>
<name>A0ABP3VHQ2_9BURK</name>
<protein>
    <submittedName>
        <fullName evidence="2">DUF1854 domain-containing protein</fullName>
    </submittedName>
</protein>
<dbReference type="Pfam" id="PF08909">
    <property type="entry name" value="DUF1854"/>
    <property type="match status" value="1"/>
</dbReference>
<dbReference type="RefSeq" id="WP_141291067.1">
    <property type="nucleotide sequence ID" value="NZ_BAAAEW010000022.1"/>
</dbReference>
<evidence type="ECO:0000313" key="3">
    <source>
        <dbReference type="Proteomes" id="UP001500279"/>
    </source>
</evidence>
<organism evidence="2 3">
    <name type="scientific">Ideonella azotifigens</name>
    <dbReference type="NCBI Taxonomy" id="513160"/>
    <lineage>
        <taxon>Bacteria</taxon>
        <taxon>Pseudomonadati</taxon>
        <taxon>Pseudomonadota</taxon>
        <taxon>Betaproteobacteria</taxon>
        <taxon>Burkholderiales</taxon>
        <taxon>Sphaerotilaceae</taxon>
        <taxon>Ideonella</taxon>
    </lineage>
</organism>
<sequence length="164" mass="18290">MKVAPMNPSEPTFTLGRNALGRLTLTTAQGVVHEAVTPVRAFPITAPDDGLSLVSAEGRELAWVPRLLALPEAPRRMLEDELRGREFVPEIRRIVSVSTFSTPSTWVVETDRGTTELVLKVEEDIRRLAERGRLLITSGHGIVFLVSDLTLLDRHSKKLLERFL</sequence>
<gene>
    <name evidence="2" type="ORF">GCM10009107_33040</name>
</gene>
<comment type="caution">
    <text evidence="2">The sequence shown here is derived from an EMBL/GenBank/DDBJ whole genome shotgun (WGS) entry which is preliminary data.</text>
</comment>
<evidence type="ECO:0000313" key="2">
    <source>
        <dbReference type="EMBL" id="GAA0755499.1"/>
    </source>
</evidence>
<dbReference type="Proteomes" id="UP001500279">
    <property type="component" value="Unassembled WGS sequence"/>
</dbReference>
<reference evidence="3" key="1">
    <citation type="journal article" date="2019" name="Int. J. Syst. Evol. Microbiol.">
        <title>The Global Catalogue of Microorganisms (GCM) 10K type strain sequencing project: providing services to taxonomists for standard genome sequencing and annotation.</title>
        <authorList>
            <consortium name="The Broad Institute Genomics Platform"/>
            <consortium name="The Broad Institute Genome Sequencing Center for Infectious Disease"/>
            <person name="Wu L."/>
            <person name="Ma J."/>
        </authorList>
    </citation>
    <scope>NUCLEOTIDE SEQUENCE [LARGE SCALE GENOMIC DNA]</scope>
    <source>
        <strain evidence="3">JCM 15503</strain>
    </source>
</reference>
<feature type="domain" description="DUF1854" evidence="1">
    <location>
        <begin position="33"/>
        <end position="163"/>
    </location>
</feature>